<keyword evidence="3" id="KW-1185">Reference proteome</keyword>
<reference evidence="2 3" key="1">
    <citation type="submission" date="2023-11" db="EMBL/GenBank/DDBJ databases">
        <authorList>
            <person name="Cook R."/>
            <person name="Crisci M."/>
            <person name="Pye H."/>
            <person name="Adriaenssens E."/>
            <person name="Santini J."/>
        </authorList>
    </citation>
    <scope>NUCLEOTIDE SEQUENCE [LARGE SCALE GENOMIC DNA]</scope>
    <source>
        <strain evidence="2">Lak_Megaphage_Sonny</strain>
    </source>
</reference>
<protein>
    <submittedName>
        <fullName evidence="2">Uncharacterized protein</fullName>
    </submittedName>
</protein>
<dbReference type="Proteomes" id="UP001358193">
    <property type="component" value="Segment"/>
</dbReference>
<sequence length="165" mass="19736">MPIINIDKILVDGSIAKSIVDAAKKFFAQQPKWLCTLLILAVISWCSYYVYNYFSDQKSINELQNEISVIEEKMNNILSIEMYQENLIYVITELQLLQQDEEQNYKENMLEIELYLKFLKRHYPGDPTIRDLEAMHERAETNHESYMQHYRHVMHKLRERANDVD</sequence>
<name>A0ABZ0Z747_9CAUD</name>
<organism evidence="2 3">
    <name type="scientific">phage Lak_Megaphage_Sonny</name>
    <dbReference type="NCBI Taxonomy" id="3109229"/>
    <lineage>
        <taxon>Viruses</taxon>
        <taxon>Duplodnaviria</taxon>
        <taxon>Heunggongvirae</taxon>
        <taxon>Uroviricota</taxon>
        <taxon>Caudoviricetes</taxon>
        <taxon>Caudoviricetes code 15 clade</taxon>
    </lineage>
</organism>
<keyword evidence="1" id="KW-0472">Membrane</keyword>
<evidence type="ECO:0000256" key="1">
    <source>
        <dbReference type="SAM" id="Phobius"/>
    </source>
</evidence>
<dbReference type="EMBL" id="OR769223">
    <property type="protein sequence ID" value="WQJ53848.1"/>
    <property type="molecule type" value="Genomic_DNA"/>
</dbReference>
<evidence type="ECO:0000313" key="3">
    <source>
        <dbReference type="Proteomes" id="UP001358193"/>
    </source>
</evidence>
<accession>A0ABZ0Z747</accession>
<keyword evidence="1" id="KW-0812">Transmembrane</keyword>
<evidence type="ECO:0000313" key="2">
    <source>
        <dbReference type="EMBL" id="WQJ53848.1"/>
    </source>
</evidence>
<feature type="transmembrane region" description="Helical" evidence="1">
    <location>
        <begin position="33"/>
        <end position="51"/>
    </location>
</feature>
<keyword evidence="1" id="KW-1133">Transmembrane helix</keyword>
<proteinExistence type="predicted"/>